<sequence>MTTAVQARLSAERRFYASMALFMLALVFIGFAPSFYLRDYVHFPRPNPTLTPMVVLHGLAFTTWMLIFLAQTLLVSAGRRDLHIRLGQAGMVLAFLLVPLMYMVSVGQVARANQPPFATPLGWTAVPLFVIPPFALLVWLGWRNRRNPQAHKRLMLGAALLMMDPAIGRLPLGPPVVETFAVLNLLSLLTFLPLAWWDWRTRGRLHWATALGAGLFGAALAFRLFAIGSPGWAAFAAHLPGV</sequence>
<keyword evidence="1" id="KW-0812">Transmembrane</keyword>
<feature type="transmembrane region" description="Helical" evidence="1">
    <location>
        <begin position="179"/>
        <end position="197"/>
    </location>
</feature>
<dbReference type="EMBL" id="SNVJ01000001">
    <property type="protein sequence ID" value="MXP61964.1"/>
    <property type="molecule type" value="Genomic_DNA"/>
</dbReference>
<keyword evidence="1" id="KW-1133">Transmembrane helix</keyword>
<dbReference type="OrthoDB" id="648493at2"/>
<feature type="transmembrane region" description="Helical" evidence="1">
    <location>
        <begin position="121"/>
        <end position="142"/>
    </location>
</feature>
<feature type="transmembrane region" description="Helical" evidence="1">
    <location>
        <begin position="209"/>
        <end position="235"/>
    </location>
</feature>
<feature type="transmembrane region" description="Helical" evidence="1">
    <location>
        <begin position="56"/>
        <end position="77"/>
    </location>
</feature>
<proteinExistence type="predicted"/>
<evidence type="ECO:0008006" key="4">
    <source>
        <dbReference type="Google" id="ProtNLM"/>
    </source>
</evidence>
<dbReference type="AlphaFoldDB" id="A0A845B7A8"/>
<reference evidence="2 3" key="1">
    <citation type="submission" date="2019-03" db="EMBL/GenBank/DDBJ databases">
        <title>Roseomonas sp. a novel Roseomonas species isolated from Sea whip Gorgonian.</title>
        <authorList>
            <person name="Li F."/>
            <person name="Pan X."/>
            <person name="Huang S."/>
            <person name="Li Z."/>
            <person name="Meng B."/>
        </authorList>
    </citation>
    <scope>NUCLEOTIDE SEQUENCE [LARGE SCALE GENOMIC DNA]</scope>
    <source>
        <strain evidence="2 3">M0104</strain>
    </source>
</reference>
<comment type="caution">
    <text evidence="2">The sequence shown here is derived from an EMBL/GenBank/DDBJ whole genome shotgun (WGS) entry which is preliminary data.</text>
</comment>
<evidence type="ECO:0000313" key="3">
    <source>
        <dbReference type="Proteomes" id="UP000460715"/>
    </source>
</evidence>
<feature type="transmembrane region" description="Helical" evidence="1">
    <location>
        <begin position="89"/>
        <end position="109"/>
    </location>
</feature>
<protein>
    <recommendedName>
        <fullName evidence="4">DUF2306 domain-containing protein</fullName>
    </recommendedName>
</protein>
<evidence type="ECO:0000256" key="1">
    <source>
        <dbReference type="SAM" id="Phobius"/>
    </source>
</evidence>
<gene>
    <name evidence="2" type="ORF">E0493_01190</name>
</gene>
<dbReference type="Proteomes" id="UP000460715">
    <property type="component" value="Unassembled WGS sequence"/>
</dbReference>
<name>A0A845B7A8_9PROT</name>
<feature type="transmembrane region" description="Helical" evidence="1">
    <location>
        <begin position="15"/>
        <end position="36"/>
    </location>
</feature>
<dbReference type="RefSeq" id="WP_160935076.1">
    <property type="nucleotide sequence ID" value="NZ_SNVJ01000001.1"/>
</dbReference>
<organism evidence="2 3">
    <name type="scientific">Teichococcus coralli</name>
    <dbReference type="NCBI Taxonomy" id="2545983"/>
    <lineage>
        <taxon>Bacteria</taxon>
        <taxon>Pseudomonadati</taxon>
        <taxon>Pseudomonadota</taxon>
        <taxon>Alphaproteobacteria</taxon>
        <taxon>Acetobacterales</taxon>
        <taxon>Roseomonadaceae</taxon>
        <taxon>Roseomonas</taxon>
    </lineage>
</organism>
<accession>A0A845B7A8</accession>
<evidence type="ECO:0000313" key="2">
    <source>
        <dbReference type="EMBL" id="MXP61964.1"/>
    </source>
</evidence>
<keyword evidence="3" id="KW-1185">Reference proteome</keyword>
<keyword evidence="1" id="KW-0472">Membrane</keyword>
<feature type="transmembrane region" description="Helical" evidence="1">
    <location>
        <begin position="154"/>
        <end position="173"/>
    </location>
</feature>